<feature type="domain" description="DUF4143" evidence="1">
    <location>
        <begin position="21"/>
        <end position="184"/>
    </location>
</feature>
<evidence type="ECO:0000313" key="2">
    <source>
        <dbReference type="EMBL" id="CUN49002.1"/>
    </source>
</evidence>
<evidence type="ECO:0000313" key="3">
    <source>
        <dbReference type="Proteomes" id="UP000095546"/>
    </source>
</evidence>
<keyword evidence="3" id="KW-1185">Reference proteome</keyword>
<dbReference type="PANTHER" id="PTHR33295:SF7">
    <property type="entry name" value="ATPASE"/>
    <property type="match status" value="1"/>
</dbReference>
<evidence type="ECO:0000259" key="1">
    <source>
        <dbReference type="Pfam" id="PF13635"/>
    </source>
</evidence>
<dbReference type="RefSeq" id="WP_055160470.1">
    <property type="nucleotide sequence ID" value="NZ_CABIWZ010000002.1"/>
</dbReference>
<sequence>MCLYLVTEVRTIQQDLLAMYEADFGKHIEPRELPRVRITWNAIPEQLAKENRKFFFGQVKKGARAKEFEMAAQWLIDCGLIARVYRVAKPAIPLKAYLEENAYKLFFLDIGLLGASSELDARTLLEGNRVFIEFKGALTDQYVCQQLLSDSSCEPYYYTSESGRYEIAFMIQQSGSVIPVEVKAEHNVHAKSLRAYYSKYHPEKTIRLSMNDYRQDEWVENIPLFAVHAFF</sequence>
<dbReference type="PANTHER" id="PTHR33295">
    <property type="entry name" value="ATPASE"/>
    <property type="match status" value="1"/>
</dbReference>
<dbReference type="OrthoDB" id="9801806at2"/>
<accession>A0A173XB21</accession>
<dbReference type="Pfam" id="PF13635">
    <property type="entry name" value="DUF4143"/>
    <property type="match status" value="1"/>
</dbReference>
<proteinExistence type="predicted"/>
<protein>
    <recommendedName>
        <fullName evidence="1">DUF4143 domain-containing protein</fullName>
    </recommendedName>
</protein>
<dbReference type="STRING" id="187979.ERS852385_00562"/>
<dbReference type="InterPro" id="IPR025420">
    <property type="entry name" value="DUF4143"/>
</dbReference>
<reference evidence="2 3" key="1">
    <citation type="submission" date="2015-09" db="EMBL/GenBank/DDBJ databases">
        <authorList>
            <consortium name="Pathogen Informatics"/>
        </authorList>
    </citation>
    <scope>NUCLEOTIDE SEQUENCE [LARGE SCALE GENOMIC DNA]</scope>
    <source>
        <strain evidence="2 3">2789STDY5608828</strain>
    </source>
</reference>
<name>A0A173XB21_9FIRM</name>
<dbReference type="EMBL" id="CYYU01000002">
    <property type="protein sequence ID" value="CUN49002.1"/>
    <property type="molecule type" value="Genomic_DNA"/>
</dbReference>
<gene>
    <name evidence="2" type="ORF">ERS852385_00562</name>
</gene>
<organism evidence="2 3">
    <name type="scientific">Mitsuokella jalaludinii</name>
    <dbReference type="NCBI Taxonomy" id="187979"/>
    <lineage>
        <taxon>Bacteria</taxon>
        <taxon>Bacillati</taxon>
        <taxon>Bacillota</taxon>
        <taxon>Negativicutes</taxon>
        <taxon>Selenomonadales</taxon>
        <taxon>Selenomonadaceae</taxon>
        <taxon>Mitsuokella</taxon>
    </lineage>
</organism>
<dbReference type="AlphaFoldDB" id="A0A173XB21"/>
<dbReference type="eggNOG" id="COG1373">
    <property type="taxonomic scope" value="Bacteria"/>
</dbReference>
<dbReference type="Proteomes" id="UP000095546">
    <property type="component" value="Unassembled WGS sequence"/>
</dbReference>